<dbReference type="PANTHER" id="PTHR36840">
    <property type="entry name" value="BLL5714 PROTEIN"/>
    <property type="match status" value="1"/>
</dbReference>
<protein>
    <submittedName>
        <fullName evidence="4">Uncharacterized protein</fullName>
    </submittedName>
</protein>
<keyword evidence="3" id="KW-1133">Transmembrane helix</keyword>
<dbReference type="OrthoDB" id="191995at2759"/>
<dbReference type="Proteomes" id="UP000009131">
    <property type="component" value="Unassembled WGS sequence"/>
</dbReference>
<dbReference type="InterPro" id="IPR010640">
    <property type="entry name" value="Low_temperature_requirement_A"/>
</dbReference>
<dbReference type="Pfam" id="PF06772">
    <property type="entry name" value="LtrA"/>
    <property type="match status" value="1"/>
</dbReference>
<evidence type="ECO:0000256" key="2">
    <source>
        <dbReference type="SAM" id="MobiDB-lite"/>
    </source>
</evidence>
<dbReference type="PANTHER" id="PTHR36840:SF1">
    <property type="entry name" value="BLL5714 PROTEIN"/>
    <property type="match status" value="1"/>
</dbReference>
<keyword evidence="5" id="KW-1185">Reference proteome</keyword>
<feature type="transmembrane region" description="Helical" evidence="3">
    <location>
        <begin position="475"/>
        <end position="496"/>
    </location>
</feature>
<sequence length="576" mass="65043">MEGLDGAEDISDVNELRFRIAALEARLKDVRAEEIQAQTNSSTLRTAQNLDEFGHSDFITFVNVKDENNLSLDEQRQRGWLHYFWHRYNFSTFVHRPRLHQWLSYEEVGKPRIFRDINERTTSRFELFFDLLFVGLVHQLAEATAEQPNGYGLARFVLTFCPAYSIWGDMRDFINQFGNDDMLQRLYIIWTMILLVGYQVNAGSANLQPEGEIGEELARQSHRAIQYALAFVVVAKASRIAVISAYAKYLPLSRRAMMINSLVTLFLLVSYLVAIWLPITGIYALVIVAILGEYALKISALMILRFISTLTSRRRKAKDAEAVPQDNTQNSSSASPHEEKLEGYVTPVKMLTASTTLQRYPAVAIEHHIERLACFTIIVLGELVVNILFRTESPPGLNSETGRSVLGLMVAFNLNWIYSESEVCHHYVHAVRRNWLTSFLYTTLHLPLSLALLLASAAMARLVEAEHSEEVPRAIYFFQSSGFGLAVILMGCIGFLHKPTHSHRRRGLLIAFRLAVGTVSCFIPFAKDTISPLQLQGINVSLTSLIIILEAVSKLQRVGPDAHVRPTAPVKAKPYM</sequence>
<organism evidence="4 5">
    <name type="scientific">Mixia osmundae (strain CBS 9802 / IAM 14324 / JCM 22182 / KY 12970)</name>
    <dbReference type="NCBI Taxonomy" id="764103"/>
    <lineage>
        <taxon>Eukaryota</taxon>
        <taxon>Fungi</taxon>
        <taxon>Dikarya</taxon>
        <taxon>Basidiomycota</taxon>
        <taxon>Pucciniomycotina</taxon>
        <taxon>Mixiomycetes</taxon>
        <taxon>Mixiales</taxon>
        <taxon>Mixiaceae</taxon>
        <taxon>Mixia</taxon>
    </lineage>
</organism>
<dbReference type="EMBL" id="BABT02000150">
    <property type="protein sequence ID" value="GAA98244.1"/>
    <property type="molecule type" value="Genomic_DNA"/>
</dbReference>
<feature type="transmembrane region" description="Helical" evidence="3">
    <location>
        <begin position="224"/>
        <end position="247"/>
    </location>
</feature>
<accession>G7E5Y4</accession>
<dbReference type="RefSeq" id="XP_014569235.1">
    <property type="nucleotide sequence ID" value="XM_014713749.1"/>
</dbReference>
<dbReference type="eggNOG" id="ENOG502RZXZ">
    <property type="taxonomic scope" value="Eukaryota"/>
</dbReference>
<proteinExistence type="predicted"/>
<feature type="transmembrane region" description="Helical" evidence="3">
    <location>
        <begin position="259"/>
        <end position="277"/>
    </location>
</feature>
<evidence type="ECO:0000313" key="4">
    <source>
        <dbReference type="EMBL" id="GAA98244.1"/>
    </source>
</evidence>
<feature type="transmembrane region" description="Helical" evidence="3">
    <location>
        <begin position="439"/>
        <end position="463"/>
    </location>
</feature>
<dbReference type="InParanoid" id="G7E5Y4"/>
<reference evidence="4 5" key="2">
    <citation type="journal article" date="2012" name="Open Biol.">
        <title>Characteristics of nucleosomes and linker DNA regions on the genome of the basidiomycete Mixia osmundae revealed by mono- and dinucleosome mapping.</title>
        <authorList>
            <person name="Nishida H."/>
            <person name="Kondo S."/>
            <person name="Matsumoto T."/>
            <person name="Suzuki Y."/>
            <person name="Yoshikawa H."/>
            <person name="Taylor T.D."/>
            <person name="Sugiyama J."/>
        </authorList>
    </citation>
    <scope>NUCLEOTIDE SEQUENCE [LARGE SCALE GENOMIC DNA]</scope>
    <source>
        <strain evidence="5">CBS 9802 / IAM 14324 / JCM 22182 / KY 12970</strain>
    </source>
</reference>
<feature type="transmembrane region" description="Helical" evidence="3">
    <location>
        <begin position="283"/>
        <end position="307"/>
    </location>
</feature>
<feature type="region of interest" description="Disordered" evidence="2">
    <location>
        <begin position="318"/>
        <end position="339"/>
    </location>
</feature>
<dbReference type="OMA" id="QRLVILW"/>
<feature type="transmembrane region" description="Helical" evidence="3">
    <location>
        <begin position="508"/>
        <end position="527"/>
    </location>
</feature>
<reference evidence="4 5" key="1">
    <citation type="journal article" date="2011" name="J. Gen. Appl. Microbiol.">
        <title>Draft genome sequencing of the enigmatic basidiomycete Mixia osmundae.</title>
        <authorList>
            <person name="Nishida H."/>
            <person name="Nagatsuka Y."/>
            <person name="Sugiyama J."/>
        </authorList>
    </citation>
    <scope>NUCLEOTIDE SEQUENCE [LARGE SCALE GENOMIC DNA]</scope>
    <source>
        <strain evidence="5">CBS 9802 / IAM 14324 / JCM 22182 / KY 12970</strain>
    </source>
</reference>
<evidence type="ECO:0000256" key="3">
    <source>
        <dbReference type="SAM" id="Phobius"/>
    </source>
</evidence>
<evidence type="ECO:0000256" key="1">
    <source>
        <dbReference type="SAM" id="Coils"/>
    </source>
</evidence>
<keyword evidence="1" id="KW-0175">Coiled coil</keyword>
<gene>
    <name evidence="4" type="primary">Mo04927</name>
    <name evidence="4" type="ORF">E5Q_04927</name>
</gene>
<feature type="coiled-coil region" evidence="1">
    <location>
        <begin position="13"/>
        <end position="40"/>
    </location>
</feature>
<keyword evidence="3" id="KW-0812">Transmembrane</keyword>
<comment type="caution">
    <text evidence="4">The sequence shown here is derived from an EMBL/GenBank/DDBJ whole genome shotgun (WGS) entry which is preliminary data.</text>
</comment>
<dbReference type="AlphaFoldDB" id="G7E5Y4"/>
<dbReference type="HOGENOM" id="CLU_022899_2_0_1"/>
<evidence type="ECO:0000313" key="5">
    <source>
        <dbReference type="Proteomes" id="UP000009131"/>
    </source>
</evidence>
<feature type="compositionally biased region" description="Polar residues" evidence="2">
    <location>
        <begin position="325"/>
        <end position="335"/>
    </location>
</feature>
<dbReference type="STRING" id="764103.G7E5Y4"/>
<name>G7E5Y4_MIXOS</name>
<keyword evidence="3" id="KW-0472">Membrane</keyword>